<keyword evidence="3 7" id="KW-1133">Transmembrane helix</keyword>
<comment type="caution">
    <text evidence="9">The sequence shown here is derived from an EMBL/GenBank/DDBJ whole genome shotgun (WGS) entry which is preliminary data.</text>
</comment>
<feature type="transmembrane region" description="Helical" evidence="7">
    <location>
        <begin position="241"/>
        <end position="260"/>
    </location>
</feature>
<dbReference type="InterPro" id="IPR052337">
    <property type="entry name" value="SAT4-like"/>
</dbReference>
<dbReference type="GO" id="GO:0016020">
    <property type="term" value="C:membrane"/>
    <property type="evidence" value="ECO:0007669"/>
    <property type="project" value="UniProtKB-SubCell"/>
</dbReference>
<gene>
    <name evidence="9" type="ORF">FLAG1_06374</name>
</gene>
<comment type="subcellular location">
    <subcellularLocation>
        <location evidence="1">Membrane</location>
        <topology evidence="1">Multi-pass membrane protein</topology>
    </subcellularLocation>
</comment>
<feature type="transmembrane region" description="Helical" evidence="7">
    <location>
        <begin position="79"/>
        <end position="100"/>
    </location>
</feature>
<evidence type="ECO:0000256" key="7">
    <source>
        <dbReference type="SAM" id="Phobius"/>
    </source>
</evidence>
<protein>
    <submittedName>
        <fullName evidence="9">Integral membrane protein</fullName>
    </submittedName>
</protein>
<name>A0A0M9EVP2_FUSLA</name>
<dbReference type="Pfam" id="PF20684">
    <property type="entry name" value="Fung_rhodopsin"/>
    <property type="match status" value="1"/>
</dbReference>
<feature type="transmembrane region" description="Helical" evidence="7">
    <location>
        <begin position="202"/>
        <end position="229"/>
    </location>
</feature>
<proteinExistence type="inferred from homology"/>
<accession>A0A0M9EVP2</accession>
<organism evidence="9 10">
    <name type="scientific">Fusarium langsethiae</name>
    <dbReference type="NCBI Taxonomy" id="179993"/>
    <lineage>
        <taxon>Eukaryota</taxon>
        <taxon>Fungi</taxon>
        <taxon>Dikarya</taxon>
        <taxon>Ascomycota</taxon>
        <taxon>Pezizomycotina</taxon>
        <taxon>Sordariomycetes</taxon>
        <taxon>Hypocreomycetidae</taxon>
        <taxon>Hypocreales</taxon>
        <taxon>Nectriaceae</taxon>
        <taxon>Fusarium</taxon>
    </lineage>
</organism>
<dbReference type="PANTHER" id="PTHR33048">
    <property type="entry name" value="PTH11-LIKE INTEGRAL MEMBRANE PROTEIN (AFU_ORTHOLOGUE AFUA_5G11245)"/>
    <property type="match status" value="1"/>
</dbReference>
<evidence type="ECO:0000256" key="4">
    <source>
        <dbReference type="ARBA" id="ARBA00023136"/>
    </source>
</evidence>
<dbReference type="PANTHER" id="PTHR33048:SF42">
    <property type="entry name" value="INTEGRAL MEMBRANE PROTEIN"/>
    <property type="match status" value="1"/>
</dbReference>
<keyword evidence="10" id="KW-1185">Reference proteome</keyword>
<evidence type="ECO:0000256" key="5">
    <source>
        <dbReference type="ARBA" id="ARBA00038359"/>
    </source>
</evidence>
<dbReference type="AlphaFoldDB" id="A0A0M9EVP2"/>
<dbReference type="EMBL" id="JXCE01000122">
    <property type="protein sequence ID" value="KPA40723.1"/>
    <property type="molecule type" value="Genomic_DNA"/>
</dbReference>
<feature type="domain" description="Rhodopsin" evidence="8">
    <location>
        <begin position="63"/>
        <end position="306"/>
    </location>
</feature>
<sequence length="404" mass="45153">MSNLNTQIKQRSRWFLDSYSRTTMSSAADTPPPSPEYLAETRGPAIRTVTWVSVFVPVLLVSLRIYTRLFVRKVFGLDDWVITLSLLSLIAYGVIIELAVQKGLGRHIEWVFTYVPENAVPIALLGQVSQPLVVMSCAFGKISFSISLMRLAVQPFIHRFLWFIVISMLTLHILISIIIFVRCKDPRTTWNPAIVSECWAPHVYLGVMYFIGAYSAATDFILALLPWAMLWNLNMKSREKFGVAIAMSLGVFAGSIAIIKCTKLKANATSLDPTFDVGELLLTAGAENALILIAACLPTLRPILRKVFPSTAKSSENSYPLKNLPNNIIFVPKHKAGQWSALVETEAHPERHFDNQSDRSILNEHRVAMNNGQESTKTAGPSSPRITKTREVIISYDRSESRQT</sequence>
<comment type="similarity">
    <text evidence="5">Belongs to the SAT4 family.</text>
</comment>
<dbReference type="InterPro" id="IPR049326">
    <property type="entry name" value="Rhodopsin_dom_fungi"/>
</dbReference>
<feature type="transmembrane region" description="Helical" evidence="7">
    <location>
        <begin position="48"/>
        <end position="67"/>
    </location>
</feature>
<feature type="compositionally biased region" description="Polar residues" evidence="6">
    <location>
        <begin position="370"/>
        <end position="386"/>
    </location>
</feature>
<reference evidence="9 10" key="1">
    <citation type="submission" date="2015-04" db="EMBL/GenBank/DDBJ databases">
        <title>The draft genome sequence of Fusarium langsethiae, a T-2/HT-2 mycotoxin producer.</title>
        <authorList>
            <person name="Lysoe E."/>
            <person name="Divon H.H."/>
            <person name="Terzi V."/>
            <person name="Orru L."/>
            <person name="Lamontanara A."/>
            <person name="Kolseth A.-K."/>
            <person name="Frandsen R.J."/>
            <person name="Nielsen K."/>
            <person name="Thrane U."/>
        </authorList>
    </citation>
    <scope>NUCLEOTIDE SEQUENCE [LARGE SCALE GENOMIC DNA]</scope>
    <source>
        <strain evidence="9 10">Fl201059</strain>
    </source>
</reference>
<evidence type="ECO:0000256" key="1">
    <source>
        <dbReference type="ARBA" id="ARBA00004141"/>
    </source>
</evidence>
<keyword evidence="4 7" id="KW-0472">Membrane</keyword>
<evidence type="ECO:0000313" key="10">
    <source>
        <dbReference type="Proteomes" id="UP000037904"/>
    </source>
</evidence>
<feature type="region of interest" description="Disordered" evidence="6">
    <location>
        <begin position="369"/>
        <end position="404"/>
    </location>
</feature>
<keyword evidence="2 7" id="KW-0812">Transmembrane</keyword>
<dbReference type="Proteomes" id="UP000037904">
    <property type="component" value="Unassembled WGS sequence"/>
</dbReference>
<evidence type="ECO:0000256" key="3">
    <source>
        <dbReference type="ARBA" id="ARBA00022989"/>
    </source>
</evidence>
<evidence type="ECO:0000256" key="6">
    <source>
        <dbReference type="SAM" id="MobiDB-lite"/>
    </source>
</evidence>
<evidence type="ECO:0000259" key="8">
    <source>
        <dbReference type="Pfam" id="PF20684"/>
    </source>
</evidence>
<evidence type="ECO:0000256" key="2">
    <source>
        <dbReference type="ARBA" id="ARBA00022692"/>
    </source>
</evidence>
<feature type="transmembrane region" description="Helical" evidence="7">
    <location>
        <begin position="160"/>
        <end position="182"/>
    </location>
</feature>
<evidence type="ECO:0000313" key="9">
    <source>
        <dbReference type="EMBL" id="KPA40723.1"/>
    </source>
</evidence>